<dbReference type="EnsemblBacteria" id="CAC12031">
    <property type="protein sequence ID" value="CAC12031"/>
    <property type="gene ID" value="CAC12031"/>
</dbReference>
<dbReference type="Proteomes" id="UP000001024">
    <property type="component" value="Chromosome"/>
</dbReference>
<feature type="transmembrane region" description="Helical" evidence="6">
    <location>
        <begin position="76"/>
        <end position="96"/>
    </location>
</feature>
<feature type="domain" description="Type II secretion system protein GspF" evidence="7">
    <location>
        <begin position="123"/>
        <end position="245"/>
    </location>
</feature>
<dbReference type="Pfam" id="PF00482">
    <property type="entry name" value="T2SSF"/>
    <property type="match status" value="1"/>
</dbReference>
<evidence type="ECO:0000256" key="6">
    <source>
        <dbReference type="SAM" id="Phobius"/>
    </source>
</evidence>
<keyword evidence="4 6" id="KW-1133">Transmembrane helix</keyword>
<sequence>MPDHMIKSANIKTAVDSSVSRIIPRSTVKKYEDLMVRARMNAGALTYLISAYEYAISGAVIVILAGVLSYVFAHSIWIIILSISFLIYAVALYYLFTLPEIRVKSIKSNIEHVMPDALAVAYGLSLSGVPADTMISELAGIKELGEFAKESQRVNSFMYAMGYDFLSALERSEKVSASPDFSRFVAGIRLSIILNSDLTAFLRDRLDYYVRVQENKSKLSLDSLGLAAESYVAVAIAFPILLYLTGSIISIKNSSVLFFVLSMMVLVVSAAVMGYFTERIRREV</sequence>
<feature type="transmembrane region" description="Helical" evidence="6">
    <location>
        <begin position="256"/>
        <end position="276"/>
    </location>
</feature>
<reference evidence="8 9" key="1">
    <citation type="journal article" date="2000" name="Nature">
        <title>The genome sequence of the thermoacidophilic scavenger Thermoplasma acidophilum.</title>
        <authorList>
            <person name="Ruepp A."/>
            <person name="Graml W."/>
            <person name="Santos-Martinez M.L."/>
            <person name="Koretke K.K."/>
            <person name="Volker C."/>
            <person name="Mewes H.W."/>
            <person name="Frishman D."/>
            <person name="Stocker S."/>
            <person name="Lupas A.N."/>
            <person name="Baumeister W."/>
        </authorList>
    </citation>
    <scope>NUCLEOTIDE SEQUENCE [LARGE SCALE GENOMIC DNA]</scope>
    <source>
        <strain evidence="9">ATCC 25905 / DSM 1728 / JCM 9062 / NBRC 15155 / AMRC-C165</strain>
    </source>
</reference>
<evidence type="ECO:0000256" key="5">
    <source>
        <dbReference type="ARBA" id="ARBA00023136"/>
    </source>
</evidence>
<evidence type="ECO:0000259" key="7">
    <source>
        <dbReference type="Pfam" id="PF00482"/>
    </source>
</evidence>
<dbReference type="InParanoid" id="Q9HJR5"/>
<dbReference type="PANTHER" id="PTHR35402">
    <property type="entry name" value="INTEGRAL MEMBRANE PROTEIN-RELATED"/>
    <property type="match status" value="1"/>
</dbReference>
<dbReference type="HOGENOM" id="CLU_978679_0_0_2"/>
<keyword evidence="2" id="KW-1003">Cell membrane</keyword>
<evidence type="ECO:0000256" key="4">
    <source>
        <dbReference type="ARBA" id="ARBA00022989"/>
    </source>
</evidence>
<organism evidence="8 9">
    <name type="scientific">Thermoplasma acidophilum (strain ATCC 25905 / DSM 1728 / JCM 9062 / NBRC 15155 / AMRC-C165)</name>
    <dbReference type="NCBI Taxonomy" id="273075"/>
    <lineage>
        <taxon>Archaea</taxon>
        <taxon>Methanobacteriati</taxon>
        <taxon>Thermoplasmatota</taxon>
        <taxon>Thermoplasmata</taxon>
        <taxon>Thermoplasmatales</taxon>
        <taxon>Thermoplasmataceae</taxon>
        <taxon>Thermoplasma</taxon>
    </lineage>
</organism>
<evidence type="ECO:0000256" key="2">
    <source>
        <dbReference type="ARBA" id="ARBA00022475"/>
    </source>
</evidence>
<dbReference type="PANTHER" id="PTHR35402:SF2">
    <property type="entry name" value="FLAGELLA ACCESSORY PROTEIN J"/>
    <property type="match status" value="1"/>
</dbReference>
<gene>
    <name evidence="8" type="ordered locus">Ta0902</name>
</gene>
<dbReference type="InterPro" id="IPR056569">
    <property type="entry name" value="ArlJ-like"/>
</dbReference>
<dbReference type="EMBL" id="AL445065">
    <property type="protein sequence ID" value="CAC12031.1"/>
    <property type="molecule type" value="Genomic_DNA"/>
</dbReference>
<feature type="transmembrane region" description="Helical" evidence="6">
    <location>
        <begin position="224"/>
        <end position="244"/>
    </location>
</feature>
<feature type="transmembrane region" description="Helical" evidence="6">
    <location>
        <begin position="44"/>
        <end position="70"/>
    </location>
</feature>
<protein>
    <submittedName>
        <fullName evidence="8">Conserved hypothetical membrane protein</fullName>
    </submittedName>
</protein>
<evidence type="ECO:0000313" key="8">
    <source>
        <dbReference type="EMBL" id="CAC12031.1"/>
    </source>
</evidence>
<dbReference type="eggNOG" id="arCOG01812">
    <property type="taxonomic scope" value="Archaea"/>
</dbReference>
<proteinExistence type="predicted"/>
<dbReference type="PaxDb" id="273075-Ta0902"/>
<dbReference type="GO" id="GO:0005886">
    <property type="term" value="C:plasma membrane"/>
    <property type="evidence" value="ECO:0007669"/>
    <property type="project" value="UniProtKB-SubCell"/>
</dbReference>
<dbReference type="InterPro" id="IPR018076">
    <property type="entry name" value="T2SS_GspF_dom"/>
</dbReference>
<keyword evidence="9" id="KW-1185">Reference proteome</keyword>
<dbReference type="KEGG" id="tac:Ta0902"/>
<evidence type="ECO:0000256" key="1">
    <source>
        <dbReference type="ARBA" id="ARBA00004651"/>
    </source>
</evidence>
<dbReference type="AlphaFoldDB" id="Q9HJR5"/>
<evidence type="ECO:0000256" key="3">
    <source>
        <dbReference type="ARBA" id="ARBA00022692"/>
    </source>
</evidence>
<comment type="subcellular location">
    <subcellularLocation>
        <location evidence="1">Cell membrane</location>
        <topology evidence="1">Multi-pass membrane protein</topology>
    </subcellularLocation>
</comment>
<evidence type="ECO:0000313" key="9">
    <source>
        <dbReference type="Proteomes" id="UP000001024"/>
    </source>
</evidence>
<keyword evidence="5 6" id="KW-0472">Membrane</keyword>
<name>Q9HJR5_THEAC</name>
<accession>Q9HJR5</accession>
<keyword evidence="3 6" id="KW-0812">Transmembrane</keyword>
<dbReference type="STRING" id="273075.gene:9572117"/>